<comment type="caution">
    <text evidence="1">The sequence shown here is derived from an EMBL/GenBank/DDBJ whole genome shotgun (WGS) entry which is preliminary data.</text>
</comment>
<evidence type="ECO:0000313" key="2">
    <source>
        <dbReference type="Proteomes" id="UP000620262"/>
    </source>
</evidence>
<accession>A0ABR9IXI4</accession>
<keyword evidence="2" id="KW-1185">Reference proteome</keyword>
<dbReference type="EMBL" id="JADBEC010000002">
    <property type="protein sequence ID" value="MBE1507861.1"/>
    <property type="molecule type" value="Genomic_DNA"/>
</dbReference>
<organism evidence="1 2">
    <name type="scientific">Rhizobium viscosum</name>
    <name type="common">Arthrobacter viscosus</name>
    <dbReference type="NCBI Taxonomy" id="1673"/>
    <lineage>
        <taxon>Bacteria</taxon>
        <taxon>Pseudomonadati</taxon>
        <taxon>Pseudomonadota</taxon>
        <taxon>Alphaproteobacteria</taxon>
        <taxon>Hyphomicrobiales</taxon>
        <taxon>Rhizobiaceae</taxon>
        <taxon>Rhizobium/Agrobacterium group</taxon>
        <taxon>Rhizobium</taxon>
    </lineage>
</organism>
<proteinExistence type="predicted"/>
<evidence type="ECO:0000313" key="1">
    <source>
        <dbReference type="EMBL" id="MBE1507861.1"/>
    </source>
</evidence>
<sequence>MDDNIPHPKGLLDLSKHDRQSQRASMAVFARLGRALVKSVIAGIATVLVDGNSVHLHQDDIFHGGQMWKQIEAKVKN</sequence>
<dbReference type="Proteomes" id="UP000620262">
    <property type="component" value="Unassembled WGS sequence"/>
</dbReference>
<dbReference type="RefSeq" id="WP_192731557.1">
    <property type="nucleotide sequence ID" value="NZ_BAAAVL010000002.1"/>
</dbReference>
<protein>
    <submittedName>
        <fullName evidence="1">Uncharacterized protein</fullName>
    </submittedName>
</protein>
<name>A0ABR9IXI4_RHIVS</name>
<gene>
    <name evidence="1" type="ORF">H4W29_005106</name>
</gene>
<reference evidence="1 2" key="1">
    <citation type="submission" date="2020-10" db="EMBL/GenBank/DDBJ databases">
        <title>Sequencing the genomes of 1000 actinobacteria strains.</title>
        <authorList>
            <person name="Klenk H.-P."/>
        </authorList>
    </citation>
    <scope>NUCLEOTIDE SEQUENCE [LARGE SCALE GENOMIC DNA]</scope>
    <source>
        <strain evidence="1 2">DSM 7307</strain>
    </source>
</reference>